<geneLocation type="plasmid" evidence="1 2">
    <name>pBN2</name>
</geneLocation>
<dbReference type="KEGG" id="parb:CJU94_37680"/>
<accession>A0A248VZE1</accession>
<name>A0A248VZE1_9BURK</name>
<protein>
    <submittedName>
        <fullName evidence="1">Uncharacterized protein</fullName>
    </submittedName>
</protein>
<sequence>MIYTEGVDFNGEQFFDVKADSLNENSYESPDDQPEICRAATHWMPRPFVDPNAQMAAQAGQWVHCSPALLKAGVSCAHTPRRPCQCRPENGGHDHFIAFNVTEASRATAQTELMRDRSMDKYRFFYRIDGLDLVPGNKTAGFCFSVLTQALADLIQIQVPSIEIERLMSDVHQRIARVGGSVYEAGQQAQILFVEGTACPRAFIADPLFGGSLGADPETFGRLHRPDRLDWIGPEVEYTPHNCDTPDQAIILVVLVQAWAEYARAKLRDRSRQLE</sequence>
<reference evidence="1 2" key="1">
    <citation type="submission" date="2017-08" db="EMBL/GenBank/DDBJ databases">
        <title>Identification and genetic characteristics of simultaneous BTEX- and naphthalene-degrading Paraburkholderia sp. BN5 isolated from petroleum-contaminated soil.</title>
        <authorList>
            <person name="Lee Y."/>
            <person name="Jeon C.O."/>
        </authorList>
    </citation>
    <scope>NUCLEOTIDE SEQUENCE [LARGE SCALE GENOMIC DNA]</scope>
    <source>
        <strain evidence="1 2">BN5</strain>
        <plasmid evidence="1 2">pBN2</plasmid>
    </source>
</reference>
<dbReference type="OrthoDB" id="9135000at2"/>
<evidence type="ECO:0000313" key="1">
    <source>
        <dbReference type="EMBL" id="ASW03902.1"/>
    </source>
</evidence>
<dbReference type="AlphaFoldDB" id="A0A248VZE1"/>
<dbReference type="Proteomes" id="UP000215158">
    <property type="component" value="Plasmid pBN2"/>
</dbReference>
<organism evidence="1 2">
    <name type="scientific">Paraburkholderia aromaticivorans</name>
    <dbReference type="NCBI Taxonomy" id="2026199"/>
    <lineage>
        <taxon>Bacteria</taxon>
        <taxon>Pseudomonadati</taxon>
        <taxon>Pseudomonadota</taxon>
        <taxon>Betaproteobacteria</taxon>
        <taxon>Burkholderiales</taxon>
        <taxon>Burkholderiaceae</taxon>
        <taxon>Paraburkholderia</taxon>
    </lineage>
</organism>
<gene>
    <name evidence="1" type="ORF">CJU94_37680</name>
</gene>
<proteinExistence type="predicted"/>
<keyword evidence="1" id="KW-0614">Plasmid</keyword>
<dbReference type="RefSeq" id="WP_095423664.1">
    <property type="nucleotide sequence ID" value="NZ_CP022992.1"/>
</dbReference>
<dbReference type="EMBL" id="CP022992">
    <property type="protein sequence ID" value="ASW03902.1"/>
    <property type="molecule type" value="Genomic_DNA"/>
</dbReference>
<evidence type="ECO:0000313" key="2">
    <source>
        <dbReference type="Proteomes" id="UP000215158"/>
    </source>
</evidence>
<keyword evidence="2" id="KW-1185">Reference proteome</keyword>